<dbReference type="InterPro" id="IPR003658">
    <property type="entry name" value="Anti-sigma_ant"/>
</dbReference>
<evidence type="ECO:0000313" key="5">
    <source>
        <dbReference type="Proteomes" id="UP000325182"/>
    </source>
</evidence>
<protein>
    <recommendedName>
        <fullName evidence="2">Anti-sigma factor antagonist</fullName>
    </recommendedName>
</protein>
<organism evidence="4 5">
    <name type="scientific">Rossellomorea vietnamensis</name>
    <dbReference type="NCBI Taxonomy" id="218284"/>
    <lineage>
        <taxon>Bacteria</taxon>
        <taxon>Bacillati</taxon>
        <taxon>Bacillota</taxon>
        <taxon>Bacilli</taxon>
        <taxon>Bacillales</taxon>
        <taxon>Bacillaceae</taxon>
        <taxon>Rossellomorea</taxon>
    </lineage>
</organism>
<dbReference type="NCBIfam" id="TIGR00377">
    <property type="entry name" value="ant_ant_sig"/>
    <property type="match status" value="1"/>
</dbReference>
<proteinExistence type="inferred from homology"/>
<name>A0A5D4MD09_9BACI</name>
<evidence type="ECO:0000256" key="2">
    <source>
        <dbReference type="RuleBase" id="RU003749"/>
    </source>
</evidence>
<evidence type="ECO:0000256" key="1">
    <source>
        <dbReference type="ARBA" id="ARBA00009013"/>
    </source>
</evidence>
<comment type="similarity">
    <text evidence="1 2">Belongs to the anti-sigma-factor antagonist family.</text>
</comment>
<dbReference type="PANTHER" id="PTHR33495">
    <property type="entry name" value="ANTI-SIGMA FACTOR ANTAGONIST TM_1081-RELATED-RELATED"/>
    <property type="match status" value="1"/>
</dbReference>
<dbReference type="PANTHER" id="PTHR33495:SF2">
    <property type="entry name" value="ANTI-SIGMA FACTOR ANTAGONIST TM_1081-RELATED"/>
    <property type="match status" value="1"/>
</dbReference>
<dbReference type="RefSeq" id="WP_148954097.1">
    <property type="nucleotide sequence ID" value="NZ_VTEG01000008.1"/>
</dbReference>
<dbReference type="GO" id="GO:0043856">
    <property type="term" value="F:anti-sigma factor antagonist activity"/>
    <property type="evidence" value="ECO:0007669"/>
    <property type="project" value="InterPro"/>
</dbReference>
<dbReference type="AlphaFoldDB" id="A0A5D4MD09"/>
<dbReference type="EMBL" id="VTEG01000008">
    <property type="protein sequence ID" value="TYR98850.1"/>
    <property type="molecule type" value="Genomic_DNA"/>
</dbReference>
<dbReference type="Proteomes" id="UP000325182">
    <property type="component" value="Unassembled WGS sequence"/>
</dbReference>
<dbReference type="CDD" id="cd07043">
    <property type="entry name" value="STAS_anti-anti-sigma_factors"/>
    <property type="match status" value="1"/>
</dbReference>
<accession>A0A5D4MD09</accession>
<dbReference type="Pfam" id="PF01740">
    <property type="entry name" value="STAS"/>
    <property type="match status" value="1"/>
</dbReference>
<dbReference type="InterPro" id="IPR036513">
    <property type="entry name" value="STAS_dom_sf"/>
</dbReference>
<gene>
    <name evidence="4" type="ORF">FZC84_12550</name>
</gene>
<feature type="domain" description="STAS" evidence="3">
    <location>
        <begin position="4"/>
        <end position="106"/>
    </location>
</feature>
<dbReference type="InterPro" id="IPR002645">
    <property type="entry name" value="STAS_dom"/>
</dbReference>
<dbReference type="Gene3D" id="3.30.750.24">
    <property type="entry name" value="STAS domain"/>
    <property type="match status" value="1"/>
</dbReference>
<dbReference type="SUPFAM" id="SSF52091">
    <property type="entry name" value="SpoIIaa-like"/>
    <property type="match status" value="1"/>
</dbReference>
<comment type="caution">
    <text evidence="4">The sequence shown here is derived from an EMBL/GenBank/DDBJ whole genome shotgun (WGS) entry which is preliminary data.</text>
</comment>
<dbReference type="PROSITE" id="PS50801">
    <property type="entry name" value="STAS"/>
    <property type="match status" value="1"/>
</dbReference>
<reference evidence="4 5" key="1">
    <citation type="submission" date="2019-08" db="EMBL/GenBank/DDBJ databases">
        <title>Bacillus genomes from the desert of Cuatro Cienegas, Coahuila.</title>
        <authorList>
            <person name="Olmedo-Alvarez G."/>
        </authorList>
    </citation>
    <scope>NUCLEOTIDE SEQUENCE [LARGE SCALE GENOMIC DNA]</scope>
    <source>
        <strain evidence="4 5">CH128b_4D</strain>
    </source>
</reference>
<evidence type="ECO:0000313" key="4">
    <source>
        <dbReference type="EMBL" id="TYR98850.1"/>
    </source>
</evidence>
<evidence type="ECO:0000259" key="3">
    <source>
        <dbReference type="PROSITE" id="PS50801"/>
    </source>
</evidence>
<sequence>MEKLKIYKETTDLAMILKLVGVLDISTASLVDHYIEENEEIGILVMDFSGITFIDSTGIGAVTNAIHYSQEKGFTLRLQGVNDMTNDVFEMVGLYKIMNAVHGEVI</sequence>